<keyword evidence="3" id="KW-1185">Reference proteome</keyword>
<organism evidence="2 3">
    <name type="scientific">Pseudovibrio japonicus</name>
    <dbReference type="NCBI Taxonomy" id="366534"/>
    <lineage>
        <taxon>Bacteria</taxon>
        <taxon>Pseudomonadati</taxon>
        <taxon>Pseudomonadota</taxon>
        <taxon>Alphaproteobacteria</taxon>
        <taxon>Hyphomicrobiales</taxon>
        <taxon>Stappiaceae</taxon>
        <taxon>Pseudovibrio</taxon>
    </lineage>
</organism>
<proteinExistence type="predicted"/>
<dbReference type="Gene3D" id="3.40.630.30">
    <property type="match status" value="1"/>
</dbReference>
<protein>
    <submittedName>
        <fullName evidence="2">N-acetyltransferase</fullName>
    </submittedName>
</protein>
<comment type="caution">
    <text evidence="2">The sequence shown here is derived from an EMBL/GenBank/DDBJ whole genome shotgun (WGS) entry which is preliminary data.</text>
</comment>
<name>A0ABQ3ED83_9HYPH</name>
<gene>
    <name evidence="2" type="ORF">GCM10007094_14350</name>
</gene>
<dbReference type="Pfam" id="PF13302">
    <property type="entry name" value="Acetyltransf_3"/>
    <property type="match status" value="1"/>
</dbReference>
<dbReference type="SUPFAM" id="SSF55729">
    <property type="entry name" value="Acyl-CoA N-acyltransferases (Nat)"/>
    <property type="match status" value="1"/>
</dbReference>
<dbReference type="PROSITE" id="PS51186">
    <property type="entry name" value="GNAT"/>
    <property type="match status" value="1"/>
</dbReference>
<evidence type="ECO:0000313" key="3">
    <source>
        <dbReference type="Proteomes" id="UP000637980"/>
    </source>
</evidence>
<feature type="domain" description="N-acetyltransferase" evidence="1">
    <location>
        <begin position="17"/>
        <end position="188"/>
    </location>
</feature>
<dbReference type="InterPro" id="IPR000182">
    <property type="entry name" value="GNAT_dom"/>
</dbReference>
<dbReference type="RefSeq" id="WP_189436076.1">
    <property type="nucleotide sequence ID" value="NZ_BMXE01000002.1"/>
</dbReference>
<dbReference type="PANTHER" id="PTHR43792:SF1">
    <property type="entry name" value="N-ACETYLTRANSFERASE DOMAIN-CONTAINING PROTEIN"/>
    <property type="match status" value="1"/>
</dbReference>
<sequence length="196" mass="22504">MIETLVEKCPRVETERLVLRKWEERDLDEYIRLSSDPRVTEYYRSTPSSEVCEAALQSTLKSQEENGFCFPVVEDKQSGAFLGFCGLSIPDYSDLLPCEPCVEIGWQLFPEAWGKGIAGEAARFWLSFGFDTLQLDEVVAFTVVQNHRSRRVMEKLGMVHDPADDFDFPGTDPKHPLCRNVLYRLSKKRFLEQLNG</sequence>
<dbReference type="Proteomes" id="UP000637980">
    <property type="component" value="Unassembled WGS sequence"/>
</dbReference>
<reference evidence="3" key="1">
    <citation type="journal article" date="2019" name="Int. J. Syst. Evol. Microbiol.">
        <title>The Global Catalogue of Microorganisms (GCM) 10K type strain sequencing project: providing services to taxonomists for standard genome sequencing and annotation.</title>
        <authorList>
            <consortium name="The Broad Institute Genomics Platform"/>
            <consortium name="The Broad Institute Genome Sequencing Center for Infectious Disease"/>
            <person name="Wu L."/>
            <person name="Ma J."/>
        </authorList>
    </citation>
    <scope>NUCLEOTIDE SEQUENCE [LARGE SCALE GENOMIC DNA]</scope>
    <source>
        <strain evidence="3">KCTC 12861</strain>
    </source>
</reference>
<evidence type="ECO:0000259" key="1">
    <source>
        <dbReference type="PROSITE" id="PS51186"/>
    </source>
</evidence>
<dbReference type="EMBL" id="BMXE01000002">
    <property type="protein sequence ID" value="GHB27150.1"/>
    <property type="molecule type" value="Genomic_DNA"/>
</dbReference>
<dbReference type="InterPro" id="IPR051531">
    <property type="entry name" value="N-acetyltransferase"/>
</dbReference>
<dbReference type="InterPro" id="IPR016181">
    <property type="entry name" value="Acyl_CoA_acyltransferase"/>
</dbReference>
<accession>A0ABQ3ED83</accession>
<dbReference type="PANTHER" id="PTHR43792">
    <property type="entry name" value="GNAT FAMILY, PUTATIVE (AFU_ORTHOLOGUE AFUA_3G00765)-RELATED-RELATED"/>
    <property type="match status" value="1"/>
</dbReference>
<evidence type="ECO:0000313" key="2">
    <source>
        <dbReference type="EMBL" id="GHB27150.1"/>
    </source>
</evidence>